<evidence type="ECO:0000313" key="3">
    <source>
        <dbReference type="Proteomes" id="UP000467841"/>
    </source>
</evidence>
<keyword evidence="3" id="KW-1185">Reference proteome</keyword>
<dbReference type="Proteomes" id="UP000467841">
    <property type="component" value="Unassembled WGS sequence"/>
</dbReference>
<dbReference type="InterPro" id="IPR011990">
    <property type="entry name" value="TPR-like_helical_dom_sf"/>
</dbReference>
<dbReference type="Gene3D" id="1.25.40.10">
    <property type="entry name" value="Tetratricopeptide repeat domain"/>
    <property type="match status" value="1"/>
</dbReference>
<dbReference type="InterPro" id="IPR002885">
    <property type="entry name" value="PPR_rpt"/>
</dbReference>
<dbReference type="EMBL" id="CACVBM020001394">
    <property type="protein sequence ID" value="CAA7048665.1"/>
    <property type="molecule type" value="Genomic_DNA"/>
</dbReference>
<keyword evidence="1" id="KW-0677">Repeat</keyword>
<dbReference type="OrthoDB" id="1934535at2759"/>
<organism evidence="2 3">
    <name type="scientific">Microthlaspi erraticum</name>
    <dbReference type="NCBI Taxonomy" id="1685480"/>
    <lineage>
        <taxon>Eukaryota</taxon>
        <taxon>Viridiplantae</taxon>
        <taxon>Streptophyta</taxon>
        <taxon>Embryophyta</taxon>
        <taxon>Tracheophyta</taxon>
        <taxon>Spermatophyta</taxon>
        <taxon>Magnoliopsida</taxon>
        <taxon>eudicotyledons</taxon>
        <taxon>Gunneridae</taxon>
        <taxon>Pentapetalae</taxon>
        <taxon>rosids</taxon>
        <taxon>malvids</taxon>
        <taxon>Brassicales</taxon>
        <taxon>Brassicaceae</taxon>
        <taxon>Coluteocarpeae</taxon>
        <taxon>Microthlaspi</taxon>
    </lineage>
</organism>
<reference evidence="2" key="1">
    <citation type="submission" date="2020-01" db="EMBL/GenBank/DDBJ databases">
        <authorList>
            <person name="Mishra B."/>
        </authorList>
    </citation>
    <scope>NUCLEOTIDE SEQUENCE [LARGE SCALE GENOMIC DNA]</scope>
</reference>
<proteinExistence type="predicted"/>
<accession>A0A6D2K6U1</accession>
<evidence type="ECO:0000256" key="1">
    <source>
        <dbReference type="ARBA" id="ARBA00022737"/>
    </source>
</evidence>
<dbReference type="NCBIfam" id="TIGR00756">
    <property type="entry name" value="PPR"/>
    <property type="match status" value="1"/>
</dbReference>
<comment type="caution">
    <text evidence="2">The sequence shown here is derived from an EMBL/GenBank/DDBJ whole genome shotgun (WGS) entry which is preliminary data.</text>
</comment>
<dbReference type="Pfam" id="PF13041">
    <property type="entry name" value="PPR_2"/>
    <property type="match status" value="1"/>
</dbReference>
<protein>
    <submittedName>
        <fullName evidence="2">Uncharacterized protein</fullName>
    </submittedName>
</protein>
<dbReference type="AlphaFoldDB" id="A0A6D2K6U1"/>
<gene>
    <name evidence="2" type="ORF">MERR_LOCUS35900</name>
</gene>
<evidence type="ECO:0000313" key="2">
    <source>
        <dbReference type="EMBL" id="CAA7048665.1"/>
    </source>
</evidence>
<name>A0A6D2K6U1_9BRAS</name>
<sequence>MRFAISITAKRFAHRGLLVNEGNPVTASPSFSLCCWIRAFSGGSYDYREKIRGGFLNGIKLDDAIDANLRIANDLYTYNILINCFCRSSQLPLALASWEDDETWYEPSIVTFNSLLNGFCHGNRISRLSSA</sequence>